<dbReference type="EMBL" id="CAXKWB010001269">
    <property type="protein sequence ID" value="CAL4063791.1"/>
    <property type="molecule type" value="Genomic_DNA"/>
</dbReference>
<comment type="caution">
    <text evidence="2">The sequence shown here is derived from an EMBL/GenBank/DDBJ whole genome shotgun (WGS) entry which is preliminary data.</text>
</comment>
<evidence type="ECO:0000313" key="3">
    <source>
        <dbReference type="Proteomes" id="UP001497623"/>
    </source>
</evidence>
<proteinExistence type="predicted"/>
<dbReference type="AlphaFoldDB" id="A0AAV2PT69"/>
<dbReference type="Proteomes" id="UP001497623">
    <property type="component" value="Unassembled WGS sequence"/>
</dbReference>
<protein>
    <submittedName>
        <fullName evidence="2">Uncharacterized protein</fullName>
    </submittedName>
</protein>
<feature type="non-terminal residue" evidence="2">
    <location>
        <position position="101"/>
    </location>
</feature>
<sequence>MEDVADVNIGKVRENLSNWEDDNKPLAPLSSQDRDSIIELTSCAVWRPYPAGTEAPRRTSEVETGKSANTPTSATQHKLPDSLAALQLGEVKIESSQQYIW</sequence>
<reference evidence="2 3" key="1">
    <citation type="submission" date="2024-05" db="EMBL/GenBank/DDBJ databases">
        <authorList>
            <person name="Wallberg A."/>
        </authorList>
    </citation>
    <scope>NUCLEOTIDE SEQUENCE [LARGE SCALE GENOMIC DNA]</scope>
</reference>
<gene>
    <name evidence="2" type="ORF">MNOR_LOCUS3646</name>
</gene>
<evidence type="ECO:0000256" key="1">
    <source>
        <dbReference type="SAM" id="MobiDB-lite"/>
    </source>
</evidence>
<accession>A0AAV2PT69</accession>
<name>A0AAV2PT69_MEGNR</name>
<feature type="region of interest" description="Disordered" evidence="1">
    <location>
        <begin position="50"/>
        <end position="81"/>
    </location>
</feature>
<organism evidence="2 3">
    <name type="scientific">Meganyctiphanes norvegica</name>
    <name type="common">Northern krill</name>
    <name type="synonym">Thysanopoda norvegica</name>
    <dbReference type="NCBI Taxonomy" id="48144"/>
    <lineage>
        <taxon>Eukaryota</taxon>
        <taxon>Metazoa</taxon>
        <taxon>Ecdysozoa</taxon>
        <taxon>Arthropoda</taxon>
        <taxon>Crustacea</taxon>
        <taxon>Multicrustacea</taxon>
        <taxon>Malacostraca</taxon>
        <taxon>Eumalacostraca</taxon>
        <taxon>Eucarida</taxon>
        <taxon>Euphausiacea</taxon>
        <taxon>Euphausiidae</taxon>
        <taxon>Meganyctiphanes</taxon>
    </lineage>
</organism>
<feature type="compositionally biased region" description="Basic and acidic residues" evidence="1">
    <location>
        <begin position="55"/>
        <end position="64"/>
    </location>
</feature>
<feature type="compositionally biased region" description="Polar residues" evidence="1">
    <location>
        <begin position="66"/>
        <end position="76"/>
    </location>
</feature>
<evidence type="ECO:0000313" key="2">
    <source>
        <dbReference type="EMBL" id="CAL4063791.1"/>
    </source>
</evidence>
<keyword evidence="3" id="KW-1185">Reference proteome</keyword>